<proteinExistence type="predicted"/>
<dbReference type="Proteomes" id="UP000095281">
    <property type="component" value="Unplaced"/>
</dbReference>
<accession>A0A1I8B9G1</accession>
<dbReference type="AlphaFoldDB" id="A0A1I8B9G1"/>
<keyword evidence="1" id="KW-1185">Reference proteome</keyword>
<evidence type="ECO:0000313" key="1">
    <source>
        <dbReference type="Proteomes" id="UP000095281"/>
    </source>
</evidence>
<organism evidence="1 2">
    <name type="scientific">Meloidogyne hapla</name>
    <name type="common">Root-knot nematode worm</name>
    <dbReference type="NCBI Taxonomy" id="6305"/>
    <lineage>
        <taxon>Eukaryota</taxon>
        <taxon>Metazoa</taxon>
        <taxon>Ecdysozoa</taxon>
        <taxon>Nematoda</taxon>
        <taxon>Chromadorea</taxon>
        <taxon>Rhabditida</taxon>
        <taxon>Tylenchina</taxon>
        <taxon>Tylenchomorpha</taxon>
        <taxon>Tylenchoidea</taxon>
        <taxon>Meloidogynidae</taxon>
        <taxon>Meloidogyninae</taxon>
        <taxon>Meloidogyne</taxon>
    </lineage>
</organism>
<reference evidence="2" key="1">
    <citation type="submission" date="2016-11" db="UniProtKB">
        <authorList>
            <consortium name="WormBaseParasite"/>
        </authorList>
    </citation>
    <scope>IDENTIFICATION</scope>
</reference>
<protein>
    <submittedName>
        <fullName evidence="2">Uncharacterized protein</fullName>
    </submittedName>
</protein>
<evidence type="ECO:0000313" key="2">
    <source>
        <dbReference type="WBParaSite" id="MhA1_Contig1695.frz3.gene8"/>
    </source>
</evidence>
<dbReference type="WBParaSite" id="MhA1_Contig1695.frz3.gene8">
    <property type="protein sequence ID" value="MhA1_Contig1695.frz3.gene8"/>
    <property type="gene ID" value="MhA1_Contig1695.frz3.gene8"/>
</dbReference>
<sequence length="46" mass="5363">MLMKLQQKAFSSKFQALFKKFSCLKRCKVACLKPLEFEEVASQFSD</sequence>
<name>A0A1I8B9G1_MELHA</name>